<dbReference type="AlphaFoldDB" id="A0AAD9Q3L1"/>
<dbReference type="EMBL" id="JARQWQ010000072">
    <property type="protein sequence ID" value="KAK2554108.1"/>
    <property type="molecule type" value="Genomic_DNA"/>
</dbReference>
<evidence type="ECO:0000313" key="2">
    <source>
        <dbReference type="Proteomes" id="UP001249851"/>
    </source>
</evidence>
<sequence>MLEENEAQAAKVPSESDIQAQMFISDMLSQAPLLICNANADPLDYVIFQVNEQHKFHKEVERNRARGCNLCHRSPRANTLSIHTLMSLIMSE</sequence>
<evidence type="ECO:0000313" key="1">
    <source>
        <dbReference type="EMBL" id="KAK2554108.1"/>
    </source>
</evidence>
<protein>
    <submittedName>
        <fullName evidence="1">Uncharacterized protein</fullName>
    </submittedName>
</protein>
<gene>
    <name evidence="1" type="ORF">P5673_024458</name>
</gene>
<name>A0AAD9Q3L1_ACRCE</name>
<organism evidence="1 2">
    <name type="scientific">Acropora cervicornis</name>
    <name type="common">Staghorn coral</name>
    <dbReference type="NCBI Taxonomy" id="6130"/>
    <lineage>
        <taxon>Eukaryota</taxon>
        <taxon>Metazoa</taxon>
        <taxon>Cnidaria</taxon>
        <taxon>Anthozoa</taxon>
        <taxon>Hexacorallia</taxon>
        <taxon>Scleractinia</taxon>
        <taxon>Astrocoeniina</taxon>
        <taxon>Acroporidae</taxon>
        <taxon>Acropora</taxon>
    </lineage>
</organism>
<reference evidence="1" key="2">
    <citation type="journal article" date="2023" name="Science">
        <title>Genomic signatures of disease resistance in endangered staghorn corals.</title>
        <authorList>
            <person name="Vollmer S.V."/>
            <person name="Selwyn J.D."/>
            <person name="Despard B.A."/>
            <person name="Roesel C.L."/>
        </authorList>
    </citation>
    <scope>NUCLEOTIDE SEQUENCE</scope>
    <source>
        <strain evidence="1">K2</strain>
    </source>
</reference>
<reference evidence="1" key="1">
    <citation type="journal article" date="2023" name="G3 (Bethesda)">
        <title>Whole genome assembly and annotation of the endangered Caribbean coral Acropora cervicornis.</title>
        <authorList>
            <person name="Selwyn J.D."/>
            <person name="Vollmer S.V."/>
        </authorList>
    </citation>
    <scope>NUCLEOTIDE SEQUENCE</scope>
    <source>
        <strain evidence="1">K2</strain>
    </source>
</reference>
<dbReference type="Proteomes" id="UP001249851">
    <property type="component" value="Unassembled WGS sequence"/>
</dbReference>
<keyword evidence="2" id="KW-1185">Reference proteome</keyword>
<accession>A0AAD9Q3L1</accession>
<comment type="caution">
    <text evidence="1">The sequence shown here is derived from an EMBL/GenBank/DDBJ whole genome shotgun (WGS) entry which is preliminary data.</text>
</comment>
<proteinExistence type="predicted"/>